<evidence type="ECO:0000313" key="3">
    <source>
        <dbReference type="Proteomes" id="UP000579945"/>
    </source>
</evidence>
<dbReference type="EMBL" id="JACIBV010000001">
    <property type="protein sequence ID" value="MBB3727099.1"/>
    <property type="molecule type" value="Genomic_DNA"/>
</dbReference>
<proteinExistence type="predicted"/>
<accession>A0A7W5V803</accession>
<keyword evidence="3" id="KW-1185">Reference proteome</keyword>
<dbReference type="Proteomes" id="UP000579945">
    <property type="component" value="Unassembled WGS sequence"/>
</dbReference>
<organism evidence="2 3">
    <name type="scientific">Nonomuraea dietziae</name>
    <dbReference type="NCBI Taxonomy" id="65515"/>
    <lineage>
        <taxon>Bacteria</taxon>
        <taxon>Bacillati</taxon>
        <taxon>Actinomycetota</taxon>
        <taxon>Actinomycetes</taxon>
        <taxon>Streptosporangiales</taxon>
        <taxon>Streptosporangiaceae</taxon>
        <taxon>Nonomuraea</taxon>
    </lineage>
</organism>
<feature type="region of interest" description="Disordered" evidence="1">
    <location>
        <begin position="124"/>
        <end position="145"/>
    </location>
</feature>
<gene>
    <name evidence="2" type="ORF">FHR33_002959</name>
</gene>
<reference evidence="2 3" key="1">
    <citation type="submission" date="2020-08" db="EMBL/GenBank/DDBJ databases">
        <title>Sequencing the genomes of 1000 actinobacteria strains.</title>
        <authorList>
            <person name="Klenk H.-P."/>
        </authorList>
    </citation>
    <scope>NUCLEOTIDE SEQUENCE [LARGE SCALE GENOMIC DNA]</scope>
    <source>
        <strain evidence="2 3">DSM 44320</strain>
    </source>
</reference>
<name>A0A7W5V803_9ACTN</name>
<comment type="caution">
    <text evidence="2">The sequence shown here is derived from an EMBL/GenBank/DDBJ whole genome shotgun (WGS) entry which is preliminary data.</text>
</comment>
<dbReference type="AlphaFoldDB" id="A0A7W5V803"/>
<sequence>MRRLADITCDSWVYMSTPWQSASVTTPIGRFSQSTTMTAPWARLGSRFSASPTVSCGVSVSGVSCTRSRFLTQSTTSATTSIGMSCGMTVTPPLRATVSAMRRPATAVMFATTMGSVVPVPSLVDRSTASREPIEDRDGTMNTSL</sequence>
<evidence type="ECO:0000256" key="1">
    <source>
        <dbReference type="SAM" id="MobiDB-lite"/>
    </source>
</evidence>
<evidence type="ECO:0000313" key="2">
    <source>
        <dbReference type="EMBL" id="MBB3727099.1"/>
    </source>
</evidence>
<protein>
    <submittedName>
        <fullName evidence="2">Uncharacterized protein</fullName>
    </submittedName>
</protein>
<feature type="compositionally biased region" description="Basic and acidic residues" evidence="1">
    <location>
        <begin position="128"/>
        <end position="139"/>
    </location>
</feature>